<evidence type="ECO:0000313" key="1">
    <source>
        <dbReference type="EMBL" id="MFD1935133.1"/>
    </source>
</evidence>
<reference evidence="2" key="1">
    <citation type="journal article" date="2019" name="Int. J. Syst. Evol. Microbiol.">
        <title>The Global Catalogue of Microorganisms (GCM) 10K type strain sequencing project: providing services to taxonomists for standard genome sequencing and annotation.</title>
        <authorList>
            <consortium name="The Broad Institute Genomics Platform"/>
            <consortium name="The Broad Institute Genome Sequencing Center for Infectious Disease"/>
            <person name="Wu L."/>
            <person name="Ma J."/>
        </authorList>
    </citation>
    <scope>NUCLEOTIDE SEQUENCE [LARGE SCALE GENOMIC DNA]</scope>
    <source>
        <strain evidence="2">ICMP 6774ER</strain>
    </source>
</reference>
<dbReference type="Gene3D" id="3.30.428.10">
    <property type="entry name" value="HIT-like"/>
    <property type="match status" value="1"/>
</dbReference>
<dbReference type="EMBL" id="JBHUFV010000039">
    <property type="protein sequence ID" value="MFD1935133.1"/>
    <property type="molecule type" value="Genomic_DNA"/>
</dbReference>
<evidence type="ECO:0008006" key="3">
    <source>
        <dbReference type="Google" id="ProtNLM"/>
    </source>
</evidence>
<name>A0ABW4SZS5_9ACTN</name>
<keyword evidence="2" id="KW-1185">Reference proteome</keyword>
<dbReference type="RefSeq" id="WP_379575252.1">
    <property type="nucleotide sequence ID" value="NZ_JBHUFV010000039.1"/>
</dbReference>
<comment type="caution">
    <text evidence="1">The sequence shown here is derived from an EMBL/GenBank/DDBJ whole genome shotgun (WGS) entry which is preliminary data.</text>
</comment>
<gene>
    <name evidence="1" type="ORF">ACFSKW_27025</name>
</gene>
<accession>A0ABW4SZS5</accession>
<evidence type="ECO:0000313" key="2">
    <source>
        <dbReference type="Proteomes" id="UP001597368"/>
    </source>
</evidence>
<dbReference type="InterPro" id="IPR036265">
    <property type="entry name" value="HIT-like_sf"/>
</dbReference>
<dbReference type="Proteomes" id="UP001597368">
    <property type="component" value="Unassembled WGS sequence"/>
</dbReference>
<proteinExistence type="predicted"/>
<dbReference type="SUPFAM" id="SSF54197">
    <property type="entry name" value="HIT-like"/>
    <property type="match status" value="1"/>
</dbReference>
<sequence length="109" mass="12125">MIVKPVRHVEHVADLTEAESVELGPLLRQVSATITEVISPEQVYVCLWSHAEARPCHIHFVVQPASKADMDRFGAYGPALQMAMFSEGTLPDEAAVVEICERFRQVLSH</sequence>
<organism evidence="1 2">
    <name type="scientific">Nonomuraea mangrovi</name>
    <dbReference type="NCBI Taxonomy" id="2316207"/>
    <lineage>
        <taxon>Bacteria</taxon>
        <taxon>Bacillati</taxon>
        <taxon>Actinomycetota</taxon>
        <taxon>Actinomycetes</taxon>
        <taxon>Streptosporangiales</taxon>
        <taxon>Streptosporangiaceae</taxon>
        <taxon>Nonomuraea</taxon>
    </lineage>
</organism>
<protein>
    <recommendedName>
        <fullName evidence="3">HIT domain-containing protein</fullName>
    </recommendedName>
</protein>